<gene>
    <name evidence="1" type="ORF">UFOVP843_4</name>
    <name evidence="2" type="ORF">UFOVP936_21</name>
</gene>
<accession>A0A6J5PLI6</accession>
<organism evidence="2">
    <name type="scientific">uncultured Caudovirales phage</name>
    <dbReference type="NCBI Taxonomy" id="2100421"/>
    <lineage>
        <taxon>Viruses</taxon>
        <taxon>Duplodnaviria</taxon>
        <taxon>Heunggongvirae</taxon>
        <taxon>Uroviricota</taxon>
        <taxon>Caudoviricetes</taxon>
        <taxon>Peduoviridae</taxon>
        <taxon>Maltschvirus</taxon>
        <taxon>Maltschvirus maltsch</taxon>
    </lineage>
</organism>
<evidence type="ECO:0000313" key="1">
    <source>
        <dbReference type="EMBL" id="CAB4165993.1"/>
    </source>
</evidence>
<dbReference type="EMBL" id="LR796882">
    <property type="protein sequence ID" value="CAB4172443.1"/>
    <property type="molecule type" value="Genomic_DNA"/>
</dbReference>
<protein>
    <submittedName>
        <fullName evidence="2">Uncharacterized protein</fullName>
    </submittedName>
</protein>
<sequence>MNAREAIGWEVADRLDAAAVRQDERHRRLFAEQQEALDRAALLRDVARQLRQGCMLMCVVPEILALLTPQAEQVTNDDLRAIIWKVEIPAGPRG</sequence>
<reference evidence="2" key="1">
    <citation type="submission" date="2020-05" db="EMBL/GenBank/DDBJ databases">
        <authorList>
            <person name="Chiriac C."/>
            <person name="Salcher M."/>
            <person name="Ghai R."/>
            <person name="Kavagutti S V."/>
        </authorList>
    </citation>
    <scope>NUCLEOTIDE SEQUENCE</scope>
</reference>
<name>A0A6J5PLI6_9CAUD</name>
<proteinExistence type="predicted"/>
<evidence type="ECO:0000313" key="2">
    <source>
        <dbReference type="EMBL" id="CAB4172443.1"/>
    </source>
</evidence>
<dbReference type="EMBL" id="LR796786">
    <property type="protein sequence ID" value="CAB4165993.1"/>
    <property type="molecule type" value="Genomic_DNA"/>
</dbReference>